<evidence type="ECO:0000259" key="1">
    <source>
        <dbReference type="Pfam" id="PF12728"/>
    </source>
</evidence>
<dbReference type="InterPro" id="IPR041657">
    <property type="entry name" value="HTH_17"/>
</dbReference>
<evidence type="ECO:0000313" key="3">
    <source>
        <dbReference type="Proteomes" id="UP000291485"/>
    </source>
</evidence>
<sequence length="78" mass="9300">MLNIQQASHLLTLSVNTIYSKVSKKQIPYYKQGKRPYFSKPILIKWIETGHQLTEMEIQTDTEIQFIEKQKRKAKRSF</sequence>
<protein>
    <submittedName>
        <fullName evidence="2">DNA-binding protein</fullName>
    </submittedName>
</protein>
<keyword evidence="2" id="KW-0238">DNA-binding</keyword>
<dbReference type="RefSeq" id="WP_131557054.1">
    <property type="nucleotide sequence ID" value="NZ_SJSN01000004.1"/>
</dbReference>
<feature type="domain" description="Helix-turn-helix" evidence="1">
    <location>
        <begin position="1"/>
        <end position="49"/>
    </location>
</feature>
<reference evidence="2 3" key="1">
    <citation type="submission" date="2019-02" db="EMBL/GenBank/DDBJ databases">
        <title>Pedobacter sp. RP-3-11 sp. nov., isolated from Arctic soil.</title>
        <authorList>
            <person name="Dahal R.H."/>
        </authorList>
    </citation>
    <scope>NUCLEOTIDE SEQUENCE [LARGE SCALE GENOMIC DNA]</scope>
    <source>
        <strain evidence="2 3">RP-3-11</strain>
    </source>
</reference>
<accession>A0A4R0P2J7</accession>
<gene>
    <name evidence="2" type="ORF">EZ449_05910</name>
</gene>
<comment type="caution">
    <text evidence="2">The sequence shown here is derived from an EMBL/GenBank/DDBJ whole genome shotgun (WGS) entry which is preliminary data.</text>
</comment>
<organism evidence="2 3">
    <name type="scientific">Pedobacter frigidisoli</name>
    <dbReference type="NCBI Taxonomy" id="2530455"/>
    <lineage>
        <taxon>Bacteria</taxon>
        <taxon>Pseudomonadati</taxon>
        <taxon>Bacteroidota</taxon>
        <taxon>Sphingobacteriia</taxon>
        <taxon>Sphingobacteriales</taxon>
        <taxon>Sphingobacteriaceae</taxon>
        <taxon>Pedobacter</taxon>
    </lineage>
</organism>
<dbReference type="EMBL" id="SJSN01000004">
    <property type="protein sequence ID" value="TCD11034.1"/>
    <property type="molecule type" value="Genomic_DNA"/>
</dbReference>
<dbReference type="OrthoDB" id="597977at2"/>
<proteinExistence type="predicted"/>
<name>A0A4R0P2J7_9SPHI</name>
<evidence type="ECO:0000313" key="2">
    <source>
        <dbReference type="EMBL" id="TCD11034.1"/>
    </source>
</evidence>
<keyword evidence="3" id="KW-1185">Reference proteome</keyword>
<dbReference type="AlphaFoldDB" id="A0A4R0P2J7"/>
<dbReference type="Pfam" id="PF12728">
    <property type="entry name" value="HTH_17"/>
    <property type="match status" value="1"/>
</dbReference>
<dbReference type="GO" id="GO:0003677">
    <property type="term" value="F:DNA binding"/>
    <property type="evidence" value="ECO:0007669"/>
    <property type="project" value="UniProtKB-KW"/>
</dbReference>
<dbReference type="Proteomes" id="UP000291485">
    <property type="component" value="Unassembled WGS sequence"/>
</dbReference>